<keyword evidence="2" id="KW-1185">Reference proteome</keyword>
<proteinExistence type="predicted"/>
<evidence type="ECO:0000313" key="1">
    <source>
        <dbReference type="EMBL" id="MEL3974482.1"/>
    </source>
</evidence>
<name>A0ABU9KGC4_9BACI</name>
<dbReference type="RefSeq" id="WP_341986023.1">
    <property type="nucleotide sequence ID" value="NZ_JBBYAF010000056.1"/>
</dbReference>
<sequence length="80" mass="9431">MIVHFCIEGQPEVFHKQEFDDISPLLKMKEAGTLLTFKFEREESSFIEGRIIKTSFETLLNLNNEIIEQFLVVHLFVENE</sequence>
<protein>
    <submittedName>
        <fullName evidence="1">Uncharacterized protein</fullName>
    </submittedName>
</protein>
<dbReference type="EMBL" id="JBBYAF010000056">
    <property type="protein sequence ID" value="MEL3974482.1"/>
    <property type="molecule type" value="Genomic_DNA"/>
</dbReference>
<reference evidence="1 2" key="1">
    <citation type="submission" date="2024-04" db="EMBL/GenBank/DDBJ databases">
        <title>Bacillus oryzaecorticis sp. nov., a moderately halophilic bacterium isolated from rice husks.</title>
        <authorList>
            <person name="Zhu H.-S."/>
        </authorList>
    </citation>
    <scope>NUCLEOTIDE SEQUENCE [LARGE SCALE GENOMIC DNA]</scope>
    <source>
        <strain evidence="1 2">ZC255</strain>
    </source>
</reference>
<evidence type="ECO:0000313" key="2">
    <source>
        <dbReference type="Proteomes" id="UP001389717"/>
    </source>
</evidence>
<organism evidence="1 2">
    <name type="scientific">Rossellomorea oryzaecorticis</name>
    <dbReference type="NCBI Taxonomy" id="1396505"/>
    <lineage>
        <taxon>Bacteria</taxon>
        <taxon>Bacillati</taxon>
        <taxon>Bacillota</taxon>
        <taxon>Bacilli</taxon>
        <taxon>Bacillales</taxon>
        <taxon>Bacillaceae</taxon>
        <taxon>Rossellomorea</taxon>
    </lineage>
</organism>
<dbReference type="Proteomes" id="UP001389717">
    <property type="component" value="Unassembled WGS sequence"/>
</dbReference>
<accession>A0ABU9KGC4</accession>
<gene>
    <name evidence="1" type="ORF">AAEO50_19505</name>
</gene>
<comment type="caution">
    <text evidence="1">The sequence shown here is derived from an EMBL/GenBank/DDBJ whole genome shotgun (WGS) entry which is preliminary data.</text>
</comment>